<feature type="compositionally biased region" description="Basic residues" evidence="1">
    <location>
        <begin position="151"/>
        <end position="167"/>
    </location>
</feature>
<name>A0A4C1U420_EUMVA</name>
<proteinExistence type="predicted"/>
<evidence type="ECO:0000313" key="3">
    <source>
        <dbReference type="Proteomes" id="UP000299102"/>
    </source>
</evidence>
<reference evidence="2 3" key="1">
    <citation type="journal article" date="2019" name="Commun. Biol.">
        <title>The bagworm genome reveals a unique fibroin gene that provides high tensile strength.</title>
        <authorList>
            <person name="Kono N."/>
            <person name="Nakamura H."/>
            <person name="Ohtoshi R."/>
            <person name="Tomita M."/>
            <person name="Numata K."/>
            <person name="Arakawa K."/>
        </authorList>
    </citation>
    <scope>NUCLEOTIDE SEQUENCE [LARGE SCALE GENOMIC DNA]</scope>
</reference>
<dbReference type="EMBL" id="BGZK01000125">
    <property type="protein sequence ID" value="GBP21039.1"/>
    <property type="molecule type" value="Genomic_DNA"/>
</dbReference>
<comment type="caution">
    <text evidence="2">The sequence shown here is derived from an EMBL/GenBank/DDBJ whole genome shotgun (WGS) entry which is preliminary data.</text>
</comment>
<organism evidence="2 3">
    <name type="scientific">Eumeta variegata</name>
    <name type="common">Bagworm moth</name>
    <name type="synonym">Eumeta japonica</name>
    <dbReference type="NCBI Taxonomy" id="151549"/>
    <lineage>
        <taxon>Eukaryota</taxon>
        <taxon>Metazoa</taxon>
        <taxon>Ecdysozoa</taxon>
        <taxon>Arthropoda</taxon>
        <taxon>Hexapoda</taxon>
        <taxon>Insecta</taxon>
        <taxon>Pterygota</taxon>
        <taxon>Neoptera</taxon>
        <taxon>Endopterygota</taxon>
        <taxon>Lepidoptera</taxon>
        <taxon>Glossata</taxon>
        <taxon>Ditrysia</taxon>
        <taxon>Tineoidea</taxon>
        <taxon>Psychidae</taxon>
        <taxon>Oiketicinae</taxon>
        <taxon>Eumeta</taxon>
    </lineage>
</organism>
<evidence type="ECO:0000256" key="1">
    <source>
        <dbReference type="SAM" id="MobiDB-lite"/>
    </source>
</evidence>
<dbReference type="AlphaFoldDB" id="A0A4C1U420"/>
<dbReference type="Proteomes" id="UP000299102">
    <property type="component" value="Unassembled WGS sequence"/>
</dbReference>
<accession>A0A4C1U420</accession>
<feature type="region of interest" description="Disordered" evidence="1">
    <location>
        <begin position="1"/>
        <end position="31"/>
    </location>
</feature>
<gene>
    <name evidence="2" type="ORF">EVAR_11070_1</name>
</gene>
<sequence>MRHSVDNTSCSHDSRRPARGSSSSSSAAARRSPSALVAAFASFQHYCLADRTVCCYTRSREDPAMTEETQTPAPGEAPTLNSEPTIASGAVHDVNLQDSKRRTTHANTREPLAIKLRKAKANVTSTGRARRRRSPSGTTASAYPRGESHPARRLGPRPRTRAHRMAA</sequence>
<protein>
    <submittedName>
        <fullName evidence="2">Uncharacterized protein</fullName>
    </submittedName>
</protein>
<feature type="region of interest" description="Disordered" evidence="1">
    <location>
        <begin position="118"/>
        <end position="167"/>
    </location>
</feature>
<feature type="region of interest" description="Disordered" evidence="1">
    <location>
        <begin position="62"/>
        <end position="86"/>
    </location>
</feature>
<feature type="compositionally biased region" description="Polar residues" evidence="1">
    <location>
        <begin position="1"/>
        <end position="11"/>
    </location>
</feature>
<evidence type="ECO:0000313" key="2">
    <source>
        <dbReference type="EMBL" id="GBP21039.1"/>
    </source>
</evidence>
<feature type="compositionally biased region" description="Low complexity" evidence="1">
    <location>
        <begin position="19"/>
        <end position="31"/>
    </location>
</feature>
<keyword evidence="3" id="KW-1185">Reference proteome</keyword>